<protein>
    <submittedName>
        <fullName evidence="5">Epoxide hydrolase 2</fullName>
    </submittedName>
</protein>
<evidence type="ECO:0000259" key="4">
    <source>
        <dbReference type="Pfam" id="PF00561"/>
    </source>
</evidence>
<dbReference type="NCBIfam" id="TIGR01509">
    <property type="entry name" value="HAD-SF-IA-v3"/>
    <property type="match status" value="1"/>
</dbReference>
<keyword evidence="2" id="KW-0007">Acetylation</keyword>
<dbReference type="InterPro" id="IPR000073">
    <property type="entry name" value="AB_hydrolase_1"/>
</dbReference>
<dbReference type="Pfam" id="PF00561">
    <property type="entry name" value="Abhydrolase_1"/>
    <property type="match status" value="1"/>
</dbReference>
<dbReference type="InterPro" id="IPR023214">
    <property type="entry name" value="HAD_sf"/>
</dbReference>
<dbReference type="InterPro" id="IPR011945">
    <property type="entry name" value="HAD-SF_ppase_IA/epoxid_hydro_N"/>
</dbReference>
<dbReference type="SUPFAM" id="SSF53474">
    <property type="entry name" value="alpha/beta-Hydrolases"/>
    <property type="match status" value="1"/>
</dbReference>
<dbReference type="NCBIfam" id="TIGR02247">
    <property type="entry name" value="HAD-1A3-hyp"/>
    <property type="match status" value="1"/>
</dbReference>
<organism evidence="5 6">
    <name type="scientific">Capsaspora owczarzaki (strain ATCC 30864)</name>
    <dbReference type="NCBI Taxonomy" id="595528"/>
    <lineage>
        <taxon>Eukaryota</taxon>
        <taxon>Filasterea</taxon>
        <taxon>Capsaspora</taxon>
    </lineage>
</organism>
<evidence type="ECO:0000256" key="2">
    <source>
        <dbReference type="ARBA" id="ARBA00022990"/>
    </source>
</evidence>
<dbReference type="Proteomes" id="UP000008743">
    <property type="component" value="Unassembled WGS sequence"/>
</dbReference>
<name>A0A0D2VNC4_CAPO3</name>
<dbReference type="SFLD" id="SFLDS00003">
    <property type="entry name" value="Haloacid_Dehalogenase"/>
    <property type="match status" value="1"/>
</dbReference>
<dbReference type="EMBL" id="KE346363">
    <property type="protein sequence ID" value="KJE91802.1"/>
    <property type="molecule type" value="Genomic_DNA"/>
</dbReference>
<dbReference type="OrthoDB" id="408373at2759"/>
<feature type="domain" description="AB hydrolase-1" evidence="4">
    <location>
        <begin position="336"/>
        <end position="615"/>
    </location>
</feature>
<sequence>MSRAATHPHIRAVLFDLGGVLVTSPLRAISNFERDAGLPPKFMQKLFVTSGQPQGAFARLERGDLLMSSFLVQFHAECNTLLESWDAQPKPSGVSHDNVRRLMQSMGELSLVPRMLQLVATIRNQGFKTALVTNNWIDDTLDRTDAHGSSNLLQGSAVTQLFKLLRPYFDVVVESCQTGMRKPDQDIYLHTCKLLDIQPTQAVFVDDLGHNVKAAAQCGMTAVRCLDPEQAVKDVSDLLGLQLPAAATNASLATISTERQPYTVLLRQKPLTKEDSSASPAFLAQPADWTASTPSDVLPFDPVLDAPACTVDSVPHAFVTTQTGHRIHYVELGEGPAIVLCHGWPELWYSWRHQIPALALAGFRVIALDQRGYGQSSAPRDPSLYGMKQLSEDVVHLLDHLNIATATVIGHDWGGAQVWALALHYPHRIHAVASINTPLMIPNPAKNPMQTLRENPGRFDYQLYFQSDAAVAELGANVERTVNYILRPTIEIERNPEMRRLAVNFATATKRGGLLAGMPDNIPPTPMLSATDLKVYTDAFRSSGFYGPLNWYRNMEANWRWHGRIAGKQVRQPALMVTAGRDLVLTPAGSAHMEQLIPWLSRGHIPASGHWTMQERPRELNRILVQWLRTVVYPAQVAKL</sequence>
<evidence type="ECO:0000313" key="5">
    <source>
        <dbReference type="EMBL" id="KJE91802.1"/>
    </source>
</evidence>
<dbReference type="FunFam" id="3.40.50.1820:FF:000067">
    <property type="entry name" value="Bifunctional epoxide hydrolase 2"/>
    <property type="match status" value="1"/>
</dbReference>
<dbReference type="InterPro" id="IPR023198">
    <property type="entry name" value="PGP-like_dom2"/>
</dbReference>
<dbReference type="Pfam" id="PF00702">
    <property type="entry name" value="Hydrolase"/>
    <property type="match status" value="1"/>
</dbReference>
<dbReference type="Gene3D" id="3.40.50.1820">
    <property type="entry name" value="alpha/beta hydrolase"/>
    <property type="match status" value="1"/>
</dbReference>
<dbReference type="PANTHER" id="PTHR43329">
    <property type="entry name" value="EPOXIDE HYDROLASE"/>
    <property type="match status" value="1"/>
</dbReference>
<proteinExistence type="inferred from homology"/>
<dbReference type="Gene3D" id="3.40.50.1000">
    <property type="entry name" value="HAD superfamily/HAD-like"/>
    <property type="match status" value="1"/>
</dbReference>
<gene>
    <name evidence="5" type="ORF">CAOG_002886</name>
</gene>
<dbReference type="eggNOG" id="KOG3085">
    <property type="taxonomic scope" value="Eukaryota"/>
</dbReference>
<keyword evidence="1 5" id="KW-0378">Hydrolase</keyword>
<dbReference type="InterPro" id="IPR036412">
    <property type="entry name" value="HAD-like_sf"/>
</dbReference>
<comment type="similarity">
    <text evidence="3">Belongs to the AB hydrolase superfamily. Epoxide hydrolase family.</text>
</comment>
<evidence type="ECO:0000256" key="1">
    <source>
        <dbReference type="ARBA" id="ARBA00022801"/>
    </source>
</evidence>
<dbReference type="InterPro" id="IPR006439">
    <property type="entry name" value="HAD-SF_hydro_IA"/>
</dbReference>
<dbReference type="PhylomeDB" id="A0A0D2VNC4"/>
<dbReference type="RefSeq" id="XP_004363725.2">
    <property type="nucleotide sequence ID" value="XM_004363668.2"/>
</dbReference>
<dbReference type="CDD" id="cd02603">
    <property type="entry name" value="HAD_sEH-N_like"/>
    <property type="match status" value="1"/>
</dbReference>
<dbReference type="AlphaFoldDB" id="A0A0D2VNC4"/>
<accession>A0A0D2VNC4</accession>
<dbReference type="InterPro" id="IPR029058">
    <property type="entry name" value="AB_hydrolase_fold"/>
</dbReference>
<dbReference type="eggNOG" id="KOG4178">
    <property type="taxonomic scope" value="Eukaryota"/>
</dbReference>
<dbReference type="Gene3D" id="1.10.150.240">
    <property type="entry name" value="Putative phosphatase, domain 2"/>
    <property type="match status" value="1"/>
</dbReference>
<dbReference type="PRINTS" id="PR00412">
    <property type="entry name" value="EPOXHYDRLASE"/>
</dbReference>
<dbReference type="PRINTS" id="PR00111">
    <property type="entry name" value="ABHYDROLASE"/>
</dbReference>
<dbReference type="SUPFAM" id="SSF56784">
    <property type="entry name" value="HAD-like"/>
    <property type="match status" value="1"/>
</dbReference>
<keyword evidence="6" id="KW-1185">Reference proteome</keyword>
<dbReference type="SFLD" id="SFLDG01129">
    <property type="entry name" value="C1.5:_HAD__Beta-PGM__Phosphata"/>
    <property type="match status" value="1"/>
</dbReference>
<evidence type="ECO:0000256" key="3">
    <source>
        <dbReference type="ARBA" id="ARBA00038334"/>
    </source>
</evidence>
<reference evidence="6" key="1">
    <citation type="submission" date="2011-02" db="EMBL/GenBank/DDBJ databases">
        <title>The Genome Sequence of Capsaspora owczarzaki ATCC 30864.</title>
        <authorList>
            <person name="Russ C."/>
            <person name="Cuomo C."/>
            <person name="Burger G."/>
            <person name="Gray M.W."/>
            <person name="Holland P.W.H."/>
            <person name="King N."/>
            <person name="Lang F.B.F."/>
            <person name="Roger A.J."/>
            <person name="Ruiz-Trillo I."/>
            <person name="Young S.K."/>
            <person name="Zeng Q."/>
            <person name="Gargeya S."/>
            <person name="Alvarado L."/>
            <person name="Berlin A."/>
            <person name="Chapman S.B."/>
            <person name="Chen Z."/>
            <person name="Freedman E."/>
            <person name="Gellesch M."/>
            <person name="Goldberg J."/>
            <person name="Griggs A."/>
            <person name="Gujja S."/>
            <person name="Heilman E."/>
            <person name="Heiman D."/>
            <person name="Howarth C."/>
            <person name="Mehta T."/>
            <person name="Neiman D."/>
            <person name="Pearson M."/>
            <person name="Roberts A."/>
            <person name="Saif S."/>
            <person name="Shea T."/>
            <person name="Shenoy N."/>
            <person name="Sisk P."/>
            <person name="Stolte C."/>
            <person name="Sykes S."/>
            <person name="White J."/>
            <person name="Yandava C."/>
            <person name="Haas B."/>
            <person name="Nusbaum C."/>
            <person name="Birren B."/>
        </authorList>
    </citation>
    <scope>NUCLEOTIDE SEQUENCE</scope>
    <source>
        <strain evidence="6">ATCC 30864</strain>
    </source>
</reference>
<dbReference type="STRING" id="595528.A0A0D2VNC4"/>
<dbReference type="InParanoid" id="A0A0D2VNC4"/>
<dbReference type="InterPro" id="IPR000639">
    <property type="entry name" value="Epox_hydrolase-like"/>
</dbReference>
<evidence type="ECO:0000313" key="6">
    <source>
        <dbReference type="Proteomes" id="UP000008743"/>
    </source>
</evidence>
<dbReference type="GO" id="GO:0016787">
    <property type="term" value="F:hydrolase activity"/>
    <property type="evidence" value="ECO:0007669"/>
    <property type="project" value="UniProtKB-KW"/>
</dbReference>